<dbReference type="InterPro" id="IPR011992">
    <property type="entry name" value="EF-hand-dom_pair"/>
</dbReference>
<feature type="domain" description="EF-hand" evidence="14">
    <location>
        <begin position="14"/>
        <end position="49"/>
    </location>
</feature>
<evidence type="ECO:0000256" key="1">
    <source>
        <dbReference type="ARBA" id="ARBA00004214"/>
    </source>
</evidence>
<evidence type="ECO:0000256" key="5">
    <source>
        <dbReference type="ARBA" id="ARBA00022448"/>
    </source>
</evidence>
<dbReference type="InterPro" id="IPR057316">
    <property type="entry name" value="Rab11-FIP3/4_dom"/>
</dbReference>
<evidence type="ECO:0000256" key="4">
    <source>
        <dbReference type="ARBA" id="ARBA00004654"/>
    </source>
</evidence>
<evidence type="ECO:0000256" key="13">
    <source>
        <dbReference type="SAM" id="MobiDB-lite"/>
    </source>
</evidence>
<keyword evidence="10" id="KW-0131">Cell cycle</keyword>
<feature type="coiled-coil region" evidence="12">
    <location>
        <begin position="271"/>
        <end position="463"/>
    </location>
</feature>
<keyword evidence="11" id="KW-0968">Cytoplasmic vesicle</keyword>
<evidence type="ECO:0000256" key="6">
    <source>
        <dbReference type="ARBA" id="ARBA00022618"/>
    </source>
</evidence>
<feature type="domain" description="FIP-RBD" evidence="15">
    <location>
        <begin position="471"/>
        <end position="533"/>
    </location>
</feature>
<dbReference type="InterPro" id="IPR019018">
    <property type="entry name" value="Rab-bd_FIP-RBD"/>
</dbReference>
<dbReference type="PROSITE" id="PS50222">
    <property type="entry name" value="EF_HAND_2"/>
    <property type="match status" value="1"/>
</dbReference>
<feature type="compositionally biased region" description="Polar residues" evidence="13">
    <location>
        <begin position="145"/>
        <end position="161"/>
    </location>
</feature>
<reference evidence="16 17" key="1">
    <citation type="submission" date="2019-04" db="EMBL/GenBank/DDBJ databases">
        <authorList>
            <consortium name="Wellcome Sanger Institute Data Sharing"/>
        </authorList>
    </citation>
    <scope>NUCLEOTIDE SEQUENCE [LARGE SCALE GENOMIC DNA]</scope>
</reference>
<evidence type="ECO:0000256" key="2">
    <source>
        <dbReference type="ARBA" id="ARBA00004541"/>
    </source>
</evidence>
<evidence type="ECO:0000256" key="7">
    <source>
        <dbReference type="ARBA" id="ARBA00022753"/>
    </source>
</evidence>
<proteinExistence type="predicted"/>
<name>A0A8C9VBS9_SCLFO</name>
<evidence type="ECO:0000256" key="3">
    <source>
        <dbReference type="ARBA" id="ARBA00004626"/>
    </source>
</evidence>
<dbReference type="GO" id="GO:0005509">
    <property type="term" value="F:calcium ion binding"/>
    <property type="evidence" value="ECO:0007669"/>
    <property type="project" value="InterPro"/>
</dbReference>
<dbReference type="Pfam" id="PF25450">
    <property type="entry name" value="Rab11-FIP3"/>
    <property type="match status" value="1"/>
</dbReference>
<dbReference type="SUPFAM" id="SSF144270">
    <property type="entry name" value="Eferin C-derminal domain-like"/>
    <property type="match status" value="1"/>
</dbReference>
<feature type="region of interest" description="Disordered" evidence="13">
    <location>
        <begin position="124"/>
        <end position="163"/>
    </location>
</feature>
<accession>A0A8C9VBS9</accession>
<evidence type="ECO:0000259" key="14">
    <source>
        <dbReference type="PROSITE" id="PS50222"/>
    </source>
</evidence>
<dbReference type="GO" id="GO:0051301">
    <property type="term" value="P:cell division"/>
    <property type="evidence" value="ECO:0007669"/>
    <property type="project" value="UniProtKB-KW"/>
</dbReference>
<dbReference type="GO" id="GO:0032465">
    <property type="term" value="P:regulation of cytokinesis"/>
    <property type="evidence" value="ECO:0007669"/>
    <property type="project" value="TreeGrafter"/>
</dbReference>
<dbReference type="GO" id="GO:0030496">
    <property type="term" value="C:midbody"/>
    <property type="evidence" value="ECO:0007669"/>
    <property type="project" value="UniProtKB-SubCell"/>
</dbReference>
<dbReference type="GO" id="GO:0030139">
    <property type="term" value="C:endocytic vesicle"/>
    <property type="evidence" value="ECO:0007669"/>
    <property type="project" value="TreeGrafter"/>
</dbReference>
<evidence type="ECO:0000313" key="16">
    <source>
        <dbReference type="Ensembl" id="ENSSFOP00015040926.1"/>
    </source>
</evidence>
<evidence type="ECO:0000256" key="8">
    <source>
        <dbReference type="ARBA" id="ARBA00023054"/>
    </source>
</evidence>
<sequence>MEGASLRDHEQLLRFLAKLKEVFDVCDEDADGFIRIEHLVNLGLRFGQGDEVRRLSEYLDPRSQGKINFKSFCHGVLAIKGNVLEKEVTVCSGSSGQLDACISADLCARSPASVISAEEQFEDYGESEDVDFTPGSPGPDDETRTNGYSDLGSSVPSSAGHTPQKMRHLYCGELLDIYCSQCCRKVNLLNDLEARLKNLRANRYEQYVNHVALGEGQLFHSSNFSSGNGSTDDLFCDSVDSCDVDITEKVSYLEKKVTELENESLVSEDLKSKLRQENTQLVHRVHELEEQVKDQEVRAEQTLDDEIKRHRVVYCKMGRDRGAQIELLSNRVHQLEEENREMTLNVCRLKSQTEKLDQEKRRMTDKLEDTSLRLKDEMDLYRRIMDKLWQNRNQFQKEKEAMQEVIEDLRRELDHLQLFKLETETPGRGRSARTREIELEHEVKRLKQENHKLLDQNDDLNGQILSLSLYEAKNLFGTQTKAQSLATEIDNASRDELVDALKEQEEINLRLRQYMDKIILAILDHNPSILEIKS</sequence>
<reference evidence="16" key="3">
    <citation type="submission" date="2025-09" db="UniProtKB">
        <authorList>
            <consortium name="Ensembl"/>
        </authorList>
    </citation>
    <scope>IDENTIFICATION</scope>
</reference>
<evidence type="ECO:0000313" key="17">
    <source>
        <dbReference type="Proteomes" id="UP000694397"/>
    </source>
</evidence>
<dbReference type="InterPro" id="IPR051977">
    <property type="entry name" value="Rab11-interacting_regulator"/>
</dbReference>
<evidence type="ECO:0000259" key="15">
    <source>
        <dbReference type="PROSITE" id="PS51511"/>
    </source>
</evidence>
<dbReference type="Pfam" id="PF09457">
    <property type="entry name" value="RBD-FIP"/>
    <property type="match status" value="1"/>
</dbReference>
<dbReference type="GO" id="GO:0032154">
    <property type="term" value="C:cleavage furrow"/>
    <property type="evidence" value="ECO:0007669"/>
    <property type="project" value="UniProtKB-SubCell"/>
</dbReference>
<dbReference type="Gene3D" id="1.10.238.10">
    <property type="entry name" value="EF-hand"/>
    <property type="match status" value="1"/>
</dbReference>
<comment type="subcellular location">
    <subcellularLocation>
        <location evidence="3">Cleavage furrow</location>
    </subcellularLocation>
    <subcellularLocation>
        <location evidence="2">Cytoplasmic vesicle</location>
    </subcellularLocation>
    <subcellularLocation>
        <location evidence="1">Midbody</location>
    </subcellularLocation>
    <subcellularLocation>
        <location evidence="4">Recycling endosome membrane</location>
        <topology evidence="4">Peripheral membrane protein</topology>
    </subcellularLocation>
</comment>
<keyword evidence="9" id="KW-0472">Membrane</keyword>
<dbReference type="FunFam" id="1.20.5.2440:FF:000001">
    <property type="entry name" value="RAB11 family interacting protein 4"/>
    <property type="match status" value="1"/>
</dbReference>
<dbReference type="InterPro" id="IPR037245">
    <property type="entry name" value="FIP-RBD_C_sf"/>
</dbReference>
<reference evidence="16" key="2">
    <citation type="submission" date="2025-08" db="UniProtKB">
        <authorList>
            <consortium name="Ensembl"/>
        </authorList>
    </citation>
    <scope>IDENTIFICATION</scope>
</reference>
<dbReference type="Ensembl" id="ENSSFOT00015054769.1">
    <property type="protein sequence ID" value="ENSSFOP00015040926.1"/>
    <property type="gene ID" value="ENSSFOG00015003409.2"/>
</dbReference>
<evidence type="ECO:0000256" key="12">
    <source>
        <dbReference type="SAM" id="Coils"/>
    </source>
</evidence>
<evidence type="ECO:0000256" key="10">
    <source>
        <dbReference type="ARBA" id="ARBA00023306"/>
    </source>
</evidence>
<dbReference type="GO" id="GO:0032456">
    <property type="term" value="P:endocytic recycling"/>
    <property type="evidence" value="ECO:0007669"/>
    <property type="project" value="TreeGrafter"/>
</dbReference>
<dbReference type="SUPFAM" id="SSF47473">
    <property type="entry name" value="EF-hand"/>
    <property type="match status" value="1"/>
</dbReference>
<evidence type="ECO:0000256" key="9">
    <source>
        <dbReference type="ARBA" id="ARBA00023136"/>
    </source>
</evidence>
<keyword evidence="8 12" id="KW-0175">Coiled coil</keyword>
<keyword evidence="17" id="KW-1185">Reference proteome</keyword>
<dbReference type="GeneTree" id="ENSGT00440000033742"/>
<keyword evidence="5" id="KW-0813">Transport</keyword>
<gene>
    <name evidence="16" type="primary">RAB11FIP4</name>
    <name evidence="16" type="synonym">LOC108937372</name>
</gene>
<dbReference type="GO" id="GO:0055038">
    <property type="term" value="C:recycling endosome membrane"/>
    <property type="evidence" value="ECO:0007669"/>
    <property type="project" value="UniProtKB-SubCell"/>
</dbReference>
<protein>
    <submittedName>
        <fullName evidence="16">RAB11 family interacting protein 4 (class II) a</fullName>
    </submittedName>
</protein>
<dbReference type="InterPro" id="IPR002048">
    <property type="entry name" value="EF_hand_dom"/>
</dbReference>
<evidence type="ECO:0000256" key="11">
    <source>
        <dbReference type="ARBA" id="ARBA00023329"/>
    </source>
</evidence>
<dbReference type="PANTHER" id="PTHR15726:SF5">
    <property type="entry name" value="RAB11 FAMILY-INTERACTING PROTEIN 4"/>
    <property type="match status" value="1"/>
</dbReference>
<organism evidence="16 17">
    <name type="scientific">Scleropages formosus</name>
    <name type="common">Asian bonytongue</name>
    <name type="synonym">Osteoglossum formosum</name>
    <dbReference type="NCBI Taxonomy" id="113540"/>
    <lineage>
        <taxon>Eukaryota</taxon>
        <taxon>Metazoa</taxon>
        <taxon>Chordata</taxon>
        <taxon>Craniata</taxon>
        <taxon>Vertebrata</taxon>
        <taxon>Euteleostomi</taxon>
        <taxon>Actinopterygii</taxon>
        <taxon>Neopterygii</taxon>
        <taxon>Teleostei</taxon>
        <taxon>Osteoglossocephala</taxon>
        <taxon>Osteoglossomorpha</taxon>
        <taxon>Osteoglossiformes</taxon>
        <taxon>Osteoglossidae</taxon>
        <taxon>Scleropages</taxon>
    </lineage>
</organism>
<dbReference type="PANTHER" id="PTHR15726">
    <property type="entry name" value="RAB11-FAMILY INTERACTING PROTEIN"/>
    <property type="match status" value="1"/>
</dbReference>
<keyword evidence="7" id="KW-0967">Endosome</keyword>
<dbReference type="Proteomes" id="UP000694397">
    <property type="component" value="Chromosome 8"/>
</dbReference>
<dbReference type="AlphaFoldDB" id="A0A8C9VBS9"/>
<keyword evidence="6" id="KW-0132">Cell division</keyword>
<dbReference type="PROSITE" id="PS51511">
    <property type="entry name" value="FIP_RBD"/>
    <property type="match status" value="1"/>
</dbReference>
<dbReference type="Gene3D" id="1.20.5.2440">
    <property type="match status" value="1"/>
</dbReference>